<keyword evidence="3" id="KW-0813">Transport</keyword>
<gene>
    <name evidence="11" type="ORF">ACAOBT_LOCUS34092</name>
</gene>
<dbReference type="InterPro" id="IPR036282">
    <property type="entry name" value="Glutathione-S-Trfase_C_sf"/>
</dbReference>
<keyword evidence="7 8" id="KW-0472">Membrane</keyword>
<dbReference type="OrthoDB" id="5835136at2759"/>
<keyword evidence="12" id="KW-1185">Reference proteome</keyword>
<dbReference type="Gene3D" id="1.20.1050.10">
    <property type="match status" value="1"/>
</dbReference>
<dbReference type="GO" id="GO:0015031">
    <property type="term" value="P:protein transport"/>
    <property type="evidence" value="ECO:0007669"/>
    <property type="project" value="UniProtKB-KW"/>
</dbReference>
<evidence type="ECO:0000313" key="11">
    <source>
        <dbReference type="EMBL" id="CAH2014397.1"/>
    </source>
</evidence>
<feature type="domain" description="Mitochondrial outer membrane transport complex Sam37/metaxin N-terminal" evidence="9">
    <location>
        <begin position="25"/>
        <end position="144"/>
    </location>
</feature>
<comment type="subcellular location">
    <subcellularLocation>
        <location evidence="1">Mitochondrion outer membrane</location>
    </subcellularLocation>
</comment>
<reference evidence="11" key="1">
    <citation type="submission" date="2022-03" db="EMBL/GenBank/DDBJ databases">
        <authorList>
            <person name="Sayadi A."/>
        </authorList>
    </citation>
    <scope>NUCLEOTIDE SEQUENCE</scope>
</reference>
<protein>
    <recommendedName>
        <fullName evidence="13">Metaxin-1</fullName>
    </recommendedName>
</protein>
<name>A0A9P0Q8P8_ACAOB</name>
<dbReference type="AlphaFoldDB" id="A0A9P0Q8P8"/>
<evidence type="ECO:0000259" key="9">
    <source>
        <dbReference type="Pfam" id="PF10568"/>
    </source>
</evidence>
<evidence type="ECO:0000256" key="8">
    <source>
        <dbReference type="SAM" id="Phobius"/>
    </source>
</evidence>
<evidence type="ECO:0000313" key="12">
    <source>
        <dbReference type="Proteomes" id="UP001152888"/>
    </source>
</evidence>
<dbReference type="SUPFAM" id="SSF47616">
    <property type="entry name" value="GST C-terminal domain-like"/>
    <property type="match status" value="1"/>
</dbReference>
<keyword evidence="5" id="KW-0653">Protein transport</keyword>
<dbReference type="GO" id="GO:0001401">
    <property type="term" value="C:SAM complex"/>
    <property type="evidence" value="ECO:0007669"/>
    <property type="project" value="InterPro"/>
</dbReference>
<dbReference type="Proteomes" id="UP001152888">
    <property type="component" value="Unassembled WGS sequence"/>
</dbReference>
<proteinExistence type="inferred from homology"/>
<organism evidence="11 12">
    <name type="scientific">Acanthoscelides obtectus</name>
    <name type="common">Bean weevil</name>
    <name type="synonym">Bruchus obtectus</name>
    <dbReference type="NCBI Taxonomy" id="200917"/>
    <lineage>
        <taxon>Eukaryota</taxon>
        <taxon>Metazoa</taxon>
        <taxon>Ecdysozoa</taxon>
        <taxon>Arthropoda</taxon>
        <taxon>Hexapoda</taxon>
        <taxon>Insecta</taxon>
        <taxon>Pterygota</taxon>
        <taxon>Neoptera</taxon>
        <taxon>Endopterygota</taxon>
        <taxon>Coleoptera</taxon>
        <taxon>Polyphaga</taxon>
        <taxon>Cucujiformia</taxon>
        <taxon>Chrysomeloidea</taxon>
        <taxon>Chrysomelidae</taxon>
        <taxon>Bruchinae</taxon>
        <taxon>Bruchini</taxon>
        <taxon>Acanthoscelides</taxon>
    </lineage>
</organism>
<evidence type="ECO:0000256" key="2">
    <source>
        <dbReference type="ARBA" id="ARBA00009170"/>
    </source>
</evidence>
<dbReference type="InterPro" id="IPR019564">
    <property type="entry name" value="Sam37/metaxin_N"/>
</dbReference>
<keyword evidence="4" id="KW-1000">Mitochondrion outer membrane</keyword>
<keyword evidence="8" id="KW-0812">Transmembrane</keyword>
<accession>A0A9P0Q8P8</accession>
<keyword evidence="6" id="KW-0496">Mitochondrion</keyword>
<evidence type="ECO:0000259" key="10">
    <source>
        <dbReference type="Pfam" id="PF17171"/>
    </source>
</evidence>
<feature type="domain" description="Metaxin glutathione S-transferase" evidence="10">
    <location>
        <begin position="174"/>
        <end position="236"/>
    </location>
</feature>
<evidence type="ECO:0000256" key="5">
    <source>
        <dbReference type="ARBA" id="ARBA00022927"/>
    </source>
</evidence>
<sequence>MCSDEKFKLVAYESDFSMPSMNVECTKSIVYTAAVKVSVQLKPLNSIKQCLFYSEPCFIHGNLRFKSFSDTVLYLRTLNFNLDSNLDKKQCCESLALCNLVQSKLKPVIEFVYWVDPRNCEEFTNVWYMRALPLPFNYWHMRRLKQKAELLIETLYPTESNLEIVREFLNKTAVECLSSLSTRLGKSEYFYGSLPSTLDVVVYSHIAPLVKVPFPSNEISNLVTMWPNLVDLVKRIDAAYFRDLPKDSKYLKEVQRVKSNDDDVSYVAVLLLTISAASLVVGFAINRGYI</sequence>
<dbReference type="Pfam" id="PF17171">
    <property type="entry name" value="GST_C_6"/>
    <property type="match status" value="1"/>
</dbReference>
<evidence type="ECO:0000256" key="3">
    <source>
        <dbReference type="ARBA" id="ARBA00022448"/>
    </source>
</evidence>
<dbReference type="Pfam" id="PF10568">
    <property type="entry name" value="Tom37"/>
    <property type="match status" value="1"/>
</dbReference>
<dbReference type="PANTHER" id="PTHR12289">
    <property type="entry name" value="METAXIN RELATED"/>
    <property type="match status" value="1"/>
</dbReference>
<evidence type="ECO:0000256" key="1">
    <source>
        <dbReference type="ARBA" id="ARBA00004294"/>
    </source>
</evidence>
<dbReference type="EMBL" id="CAKOFQ010008489">
    <property type="protein sequence ID" value="CAH2014397.1"/>
    <property type="molecule type" value="Genomic_DNA"/>
</dbReference>
<evidence type="ECO:0008006" key="13">
    <source>
        <dbReference type="Google" id="ProtNLM"/>
    </source>
</evidence>
<keyword evidence="8" id="KW-1133">Transmembrane helix</keyword>
<feature type="transmembrane region" description="Helical" evidence="8">
    <location>
        <begin position="264"/>
        <end position="285"/>
    </location>
</feature>
<dbReference type="InterPro" id="IPR033468">
    <property type="entry name" value="Metaxin_GST"/>
</dbReference>
<evidence type="ECO:0000256" key="4">
    <source>
        <dbReference type="ARBA" id="ARBA00022787"/>
    </source>
</evidence>
<evidence type="ECO:0000256" key="6">
    <source>
        <dbReference type="ARBA" id="ARBA00023128"/>
    </source>
</evidence>
<dbReference type="PANTHER" id="PTHR12289:SF41">
    <property type="entry name" value="FAILED AXON CONNECTIONS-RELATED"/>
    <property type="match status" value="1"/>
</dbReference>
<comment type="similarity">
    <text evidence="2">Belongs to the metaxin family.</text>
</comment>
<dbReference type="InterPro" id="IPR050931">
    <property type="entry name" value="Mito_Protein_Transport_Metaxin"/>
</dbReference>
<evidence type="ECO:0000256" key="7">
    <source>
        <dbReference type="ARBA" id="ARBA00023136"/>
    </source>
</evidence>
<dbReference type="GO" id="GO:0007005">
    <property type="term" value="P:mitochondrion organization"/>
    <property type="evidence" value="ECO:0007669"/>
    <property type="project" value="TreeGrafter"/>
</dbReference>
<comment type="caution">
    <text evidence="11">The sequence shown here is derived from an EMBL/GenBank/DDBJ whole genome shotgun (WGS) entry which is preliminary data.</text>
</comment>